<comment type="caution">
    <text evidence="1">The sequence shown here is derived from an EMBL/GenBank/DDBJ whole genome shotgun (WGS) entry which is preliminary data.</text>
</comment>
<sequence>MRSDQWLEDKLDFLLRKYFANVKIKEPIEIKWGRNAKYRFGSIKLLKPRGLKFITKRSKPQKSIVTITSMFKDEKIPVAVVEYTIAHELCHYSHGFSSSNKRLFRHPHHGGVINQELTQRGAEELIAPFKTWLKSYRAKIRERRIKF</sequence>
<protein>
    <recommendedName>
        <fullName evidence="3">SprT-like domain-containing protein</fullName>
    </recommendedName>
</protein>
<dbReference type="Proteomes" id="UP000177369">
    <property type="component" value="Unassembled WGS sequence"/>
</dbReference>
<dbReference type="AlphaFoldDB" id="A0A1F5GA40"/>
<organism evidence="1 2">
    <name type="scientific">Candidatus Curtissbacteria bacterium RIFCSPHIGHO2_02_FULL_40_16b</name>
    <dbReference type="NCBI Taxonomy" id="1797714"/>
    <lineage>
        <taxon>Bacteria</taxon>
        <taxon>Candidatus Curtissiibacteriota</taxon>
    </lineage>
</organism>
<accession>A0A1F5GA40</accession>
<evidence type="ECO:0000313" key="2">
    <source>
        <dbReference type="Proteomes" id="UP000177369"/>
    </source>
</evidence>
<reference evidence="1 2" key="1">
    <citation type="journal article" date="2016" name="Nat. Commun.">
        <title>Thousands of microbial genomes shed light on interconnected biogeochemical processes in an aquifer system.</title>
        <authorList>
            <person name="Anantharaman K."/>
            <person name="Brown C.T."/>
            <person name="Hug L.A."/>
            <person name="Sharon I."/>
            <person name="Castelle C.J."/>
            <person name="Probst A.J."/>
            <person name="Thomas B.C."/>
            <person name="Singh A."/>
            <person name="Wilkins M.J."/>
            <person name="Karaoz U."/>
            <person name="Brodie E.L."/>
            <person name="Williams K.H."/>
            <person name="Hubbard S.S."/>
            <person name="Banfield J.F."/>
        </authorList>
    </citation>
    <scope>NUCLEOTIDE SEQUENCE [LARGE SCALE GENOMIC DNA]</scope>
</reference>
<evidence type="ECO:0000313" key="1">
    <source>
        <dbReference type="EMBL" id="OGD88697.1"/>
    </source>
</evidence>
<dbReference type="STRING" id="1797714.A3D04_03730"/>
<gene>
    <name evidence="1" type="ORF">A3D04_03730</name>
</gene>
<name>A0A1F5GA40_9BACT</name>
<dbReference type="EMBL" id="MFBD01000019">
    <property type="protein sequence ID" value="OGD88697.1"/>
    <property type="molecule type" value="Genomic_DNA"/>
</dbReference>
<evidence type="ECO:0008006" key="3">
    <source>
        <dbReference type="Google" id="ProtNLM"/>
    </source>
</evidence>
<proteinExistence type="predicted"/>